<comment type="caution">
    <text evidence="2">The sequence shown here is derived from an EMBL/GenBank/DDBJ whole genome shotgun (WGS) entry which is preliminary data.</text>
</comment>
<proteinExistence type="predicted"/>
<feature type="compositionally biased region" description="Basic and acidic residues" evidence="1">
    <location>
        <begin position="24"/>
        <end position="37"/>
    </location>
</feature>
<feature type="region of interest" description="Disordered" evidence="1">
    <location>
        <begin position="24"/>
        <end position="52"/>
    </location>
</feature>
<evidence type="ECO:0000256" key="1">
    <source>
        <dbReference type="SAM" id="MobiDB-lite"/>
    </source>
</evidence>
<name>X0TTM9_9ZZZZ</name>
<reference evidence="2" key="1">
    <citation type="journal article" date="2014" name="Front. Microbiol.">
        <title>High frequency of phylogenetically diverse reductive dehalogenase-homologous genes in deep subseafloor sedimentary metagenomes.</title>
        <authorList>
            <person name="Kawai M."/>
            <person name="Futagami T."/>
            <person name="Toyoda A."/>
            <person name="Takaki Y."/>
            <person name="Nishi S."/>
            <person name="Hori S."/>
            <person name="Arai W."/>
            <person name="Tsubouchi T."/>
            <person name="Morono Y."/>
            <person name="Uchiyama I."/>
            <person name="Ito T."/>
            <person name="Fujiyama A."/>
            <person name="Inagaki F."/>
            <person name="Takami H."/>
        </authorList>
    </citation>
    <scope>NUCLEOTIDE SEQUENCE</scope>
    <source>
        <strain evidence="2">Expedition CK06-06</strain>
    </source>
</reference>
<feature type="non-terminal residue" evidence="2">
    <location>
        <position position="1"/>
    </location>
</feature>
<accession>X0TTM9</accession>
<sequence length="52" mass="6177">GRLVTKRYLPADVWDALSEYEARETDRKKVEGSKEGKQFVPTGLKRRRSRRR</sequence>
<organism evidence="2">
    <name type="scientific">marine sediment metagenome</name>
    <dbReference type="NCBI Taxonomy" id="412755"/>
    <lineage>
        <taxon>unclassified sequences</taxon>
        <taxon>metagenomes</taxon>
        <taxon>ecological metagenomes</taxon>
    </lineage>
</organism>
<protein>
    <submittedName>
        <fullName evidence="2">Uncharacterized protein</fullName>
    </submittedName>
</protein>
<gene>
    <name evidence="2" type="ORF">S01H1_18306</name>
</gene>
<dbReference type="EMBL" id="BARS01009780">
    <property type="protein sequence ID" value="GAF79465.1"/>
    <property type="molecule type" value="Genomic_DNA"/>
</dbReference>
<evidence type="ECO:0000313" key="2">
    <source>
        <dbReference type="EMBL" id="GAF79465.1"/>
    </source>
</evidence>
<dbReference type="AlphaFoldDB" id="X0TTM9"/>